<dbReference type="GO" id="GO:0016791">
    <property type="term" value="F:phosphatase activity"/>
    <property type="evidence" value="ECO:0007669"/>
    <property type="project" value="UniProtKB-ARBA"/>
</dbReference>
<comment type="cofactor">
    <cofactor evidence="1 6">
        <name>Mg(2+)</name>
        <dbReference type="ChEBI" id="CHEBI:18420"/>
    </cofactor>
</comment>
<keyword evidence="5 6" id="KW-0460">Magnesium</keyword>
<feature type="binding site" evidence="6">
    <location>
        <position position="84"/>
    </location>
    <ligand>
        <name>Mg(2+)</name>
        <dbReference type="ChEBI" id="CHEBI:18420"/>
        <label>1</label>
        <note>catalytic</note>
    </ligand>
</feature>
<evidence type="ECO:0000256" key="6">
    <source>
        <dbReference type="PIRSR" id="PIRSR600760-2"/>
    </source>
</evidence>
<dbReference type="RefSeq" id="WP_074744903.1">
    <property type="nucleotide sequence ID" value="NZ_FOCT01000003.1"/>
</dbReference>
<dbReference type="Gene3D" id="3.30.540.10">
    <property type="entry name" value="Fructose-1,6-Bisphosphatase, subunit A, domain 1"/>
    <property type="match status" value="1"/>
</dbReference>
<sequence>MDEEEALEFAQHLADVSRSIALRYFRTSLDICWKEDSSPVTIADCKIESTLHRVIRDRYPDHGIIGEEYGCTPGERYSWILDPIDGTKSFTMGNPLFGTLIGLLDDGQPIAGLVDLPAMGERWGGMGKRTTFTDGISNGQANVSGCRSIDAARLYIAAPREADSDSDEKYAGIETLYRVAAITRPVCDCYAYGLLASGYCDLVVEDNLEPCDYLPLVPIINGAGGQITDWTGKPLTLNSNGRVIAASTERLLNAAIEVLHSSLSADSITR</sequence>
<dbReference type="Gene3D" id="3.40.190.80">
    <property type="match status" value="1"/>
</dbReference>
<proteinExistence type="inferred from homology"/>
<feature type="binding site" evidence="6">
    <location>
        <position position="82"/>
    </location>
    <ligand>
        <name>Mg(2+)</name>
        <dbReference type="ChEBI" id="CHEBI:18420"/>
        <label>1</label>
        <note>catalytic</note>
    </ligand>
</feature>
<keyword evidence="4" id="KW-0378">Hydrolase</keyword>
<organism evidence="7 8">
    <name type="scientific">Nitrosospira multiformis</name>
    <dbReference type="NCBI Taxonomy" id="1231"/>
    <lineage>
        <taxon>Bacteria</taxon>
        <taxon>Pseudomonadati</taxon>
        <taxon>Pseudomonadota</taxon>
        <taxon>Betaproteobacteria</taxon>
        <taxon>Nitrosomonadales</taxon>
        <taxon>Nitrosomonadaceae</taxon>
        <taxon>Nitrosospira</taxon>
    </lineage>
</organism>
<feature type="binding site" evidence="6">
    <location>
        <position position="67"/>
    </location>
    <ligand>
        <name>Mg(2+)</name>
        <dbReference type="ChEBI" id="CHEBI:18420"/>
        <label>1</label>
        <note>catalytic</note>
    </ligand>
</feature>
<dbReference type="GO" id="GO:0000105">
    <property type="term" value="P:L-histidine biosynthetic process"/>
    <property type="evidence" value="ECO:0007669"/>
    <property type="project" value="TreeGrafter"/>
</dbReference>
<dbReference type="PANTHER" id="PTHR43200">
    <property type="entry name" value="PHOSPHATASE"/>
    <property type="match status" value="1"/>
</dbReference>
<dbReference type="InterPro" id="IPR051090">
    <property type="entry name" value="Inositol_monoP_superfamily"/>
</dbReference>
<dbReference type="InterPro" id="IPR000760">
    <property type="entry name" value="Inositol_monophosphatase-like"/>
</dbReference>
<feature type="binding site" evidence="6">
    <location>
        <position position="212"/>
    </location>
    <ligand>
        <name>Mg(2+)</name>
        <dbReference type="ChEBI" id="CHEBI:18420"/>
        <label>1</label>
        <note>catalytic</note>
    </ligand>
</feature>
<dbReference type="CDD" id="cd01641">
    <property type="entry name" value="Bacterial_IMPase_like_1"/>
    <property type="match status" value="1"/>
</dbReference>
<dbReference type="PANTHER" id="PTHR43200:SF6">
    <property type="entry name" value="3'(2'),5'-BISPHOSPHATE NUCLEOTIDASE"/>
    <property type="match status" value="1"/>
</dbReference>
<dbReference type="Proteomes" id="UP000183898">
    <property type="component" value="Unassembled WGS sequence"/>
</dbReference>
<name>A0A1H8F040_9PROT</name>
<evidence type="ECO:0000256" key="1">
    <source>
        <dbReference type="ARBA" id="ARBA00001946"/>
    </source>
</evidence>
<dbReference type="PROSITE" id="PS00629">
    <property type="entry name" value="IMP_1"/>
    <property type="match status" value="1"/>
</dbReference>
<evidence type="ECO:0000256" key="5">
    <source>
        <dbReference type="ARBA" id="ARBA00022842"/>
    </source>
</evidence>
<reference evidence="7 8" key="1">
    <citation type="submission" date="2016-10" db="EMBL/GenBank/DDBJ databases">
        <authorList>
            <person name="de Groot N.N."/>
        </authorList>
    </citation>
    <scope>NUCLEOTIDE SEQUENCE [LARGE SCALE GENOMIC DNA]</scope>
    <source>
        <strain evidence="7 8">Nl18</strain>
    </source>
</reference>
<evidence type="ECO:0000256" key="4">
    <source>
        <dbReference type="ARBA" id="ARBA00022801"/>
    </source>
</evidence>
<protein>
    <submittedName>
        <fullName evidence="7">Histidinol-phosphatase, inositol monophosphatase family</fullName>
    </submittedName>
</protein>
<comment type="similarity">
    <text evidence="2">Belongs to the inositol monophosphatase superfamily.</text>
</comment>
<dbReference type="InterPro" id="IPR020583">
    <property type="entry name" value="Inositol_monoP_metal-BS"/>
</dbReference>
<evidence type="ECO:0000256" key="3">
    <source>
        <dbReference type="ARBA" id="ARBA00022723"/>
    </source>
</evidence>
<dbReference type="PRINTS" id="PR00377">
    <property type="entry name" value="IMPHPHTASES"/>
</dbReference>
<dbReference type="EMBL" id="FOCT01000003">
    <property type="protein sequence ID" value="SEN25221.1"/>
    <property type="molecule type" value="Genomic_DNA"/>
</dbReference>
<dbReference type="GO" id="GO:0046872">
    <property type="term" value="F:metal ion binding"/>
    <property type="evidence" value="ECO:0007669"/>
    <property type="project" value="UniProtKB-KW"/>
</dbReference>
<evidence type="ECO:0000313" key="7">
    <source>
        <dbReference type="EMBL" id="SEN25221.1"/>
    </source>
</evidence>
<gene>
    <name evidence="7" type="ORF">SAMN05216404_103200</name>
</gene>
<dbReference type="AlphaFoldDB" id="A0A1H8F040"/>
<accession>A0A1H8F040</accession>
<dbReference type="Pfam" id="PF00459">
    <property type="entry name" value="Inositol_P"/>
    <property type="match status" value="1"/>
</dbReference>
<keyword evidence="3 6" id="KW-0479">Metal-binding</keyword>
<dbReference type="SUPFAM" id="SSF56655">
    <property type="entry name" value="Carbohydrate phosphatase"/>
    <property type="match status" value="1"/>
</dbReference>
<evidence type="ECO:0000313" key="8">
    <source>
        <dbReference type="Proteomes" id="UP000183898"/>
    </source>
</evidence>
<feature type="binding site" evidence="6">
    <location>
        <position position="85"/>
    </location>
    <ligand>
        <name>Mg(2+)</name>
        <dbReference type="ChEBI" id="CHEBI:18420"/>
        <label>1</label>
        <note>catalytic</note>
    </ligand>
</feature>
<evidence type="ECO:0000256" key="2">
    <source>
        <dbReference type="ARBA" id="ARBA00009759"/>
    </source>
</evidence>